<sequence>MGDAALRPFTFAHFSAAPTIRHGITTRTPGLWREGDMSFT</sequence>
<dbReference type="EMBL" id="CADCWM010000548">
    <property type="protein sequence ID" value="CAA9568147.1"/>
    <property type="molecule type" value="Genomic_DNA"/>
</dbReference>
<evidence type="ECO:0000313" key="1">
    <source>
        <dbReference type="EMBL" id="CAA9568147.1"/>
    </source>
</evidence>
<reference evidence="1" key="1">
    <citation type="submission" date="2020-02" db="EMBL/GenBank/DDBJ databases">
        <authorList>
            <person name="Meier V. D."/>
        </authorList>
    </citation>
    <scope>NUCLEOTIDE SEQUENCE</scope>
    <source>
        <strain evidence="1">AVDCRST_MAG88</strain>
    </source>
</reference>
<gene>
    <name evidence="1" type="ORF">AVDCRST_MAG88-2081</name>
</gene>
<feature type="non-terminal residue" evidence="1">
    <location>
        <position position="40"/>
    </location>
</feature>
<protein>
    <submittedName>
        <fullName evidence="1">Uncharacterized protein</fullName>
    </submittedName>
</protein>
<dbReference type="AlphaFoldDB" id="A0A6J4V4W8"/>
<proteinExistence type="predicted"/>
<name>A0A6J4V4W8_9BACT</name>
<organism evidence="1">
    <name type="scientific">uncultured Thermomicrobiales bacterium</name>
    <dbReference type="NCBI Taxonomy" id="1645740"/>
    <lineage>
        <taxon>Bacteria</taxon>
        <taxon>Pseudomonadati</taxon>
        <taxon>Thermomicrobiota</taxon>
        <taxon>Thermomicrobia</taxon>
        <taxon>Thermomicrobiales</taxon>
        <taxon>environmental samples</taxon>
    </lineage>
</organism>
<accession>A0A6J4V4W8</accession>